<protein>
    <recommendedName>
        <fullName evidence="2">Luciferase-like monooxygenase</fullName>
    </recommendedName>
</protein>
<comment type="caution">
    <text evidence="4">The sequence shown here is derived from an EMBL/GenBank/DDBJ whole genome shotgun (WGS) entry which is preliminary data.</text>
</comment>
<dbReference type="OrthoDB" id="9780518at2"/>
<keyword evidence="5" id="KW-1185">Reference proteome</keyword>
<name>A0A3E1NF45_9BACT</name>
<dbReference type="CDD" id="cd00347">
    <property type="entry name" value="Flavin_utilizing_monoxygenases"/>
    <property type="match status" value="2"/>
</dbReference>
<dbReference type="AlphaFoldDB" id="A0A3E1NF45"/>
<dbReference type="GO" id="GO:0005829">
    <property type="term" value="C:cytosol"/>
    <property type="evidence" value="ECO:0007669"/>
    <property type="project" value="TreeGrafter"/>
</dbReference>
<dbReference type="Gene3D" id="3.20.20.30">
    <property type="entry name" value="Luciferase-like domain"/>
    <property type="match status" value="1"/>
</dbReference>
<dbReference type="InterPro" id="IPR050766">
    <property type="entry name" value="Bact_Lucif_Oxidored"/>
</dbReference>
<evidence type="ECO:0000259" key="3">
    <source>
        <dbReference type="Pfam" id="PF00296"/>
    </source>
</evidence>
<dbReference type="FunFam" id="3.20.20.30:FF:000002">
    <property type="entry name" value="LLM class flavin-dependent oxidoreductase"/>
    <property type="match status" value="1"/>
</dbReference>
<sequence>MSNQHTLSAVKYSVLDLATIKAGLTPADSFHESLRQAQQAEKLGYTRYWFAEHHNMPNVASSATSLLIGYVADNTSTIRVGSGGIMLPNHAPLVVAEQFGTLASLYPGRIDLGLGRAPGSDQLTSRAIRGLNINAAHNFYQDIRQLQTLFSPENEKSALRAFPGEGLNIPIWVLGSSTDSAHLAAAMGLPYAFASHFAPQAFKQAIQIYREEFQPSAQLDKPYVLACVNVVAADSTPEAAKLLTSLQQLFLGIVTGKREPLQPPVDTMAGVWDDAQQYMTNEMLRYTFAGDKETISRRLEQFVAETGVNEIMATSHIFDEEAKLKSYRLFAEVFGDKE</sequence>
<evidence type="ECO:0000256" key="1">
    <source>
        <dbReference type="ARBA" id="ARBA00007789"/>
    </source>
</evidence>
<dbReference type="PANTHER" id="PTHR30137:SF6">
    <property type="entry name" value="LUCIFERASE-LIKE MONOOXYGENASE"/>
    <property type="match status" value="1"/>
</dbReference>
<organism evidence="4 5">
    <name type="scientific">Deminuibacter soli</name>
    <dbReference type="NCBI Taxonomy" id="2291815"/>
    <lineage>
        <taxon>Bacteria</taxon>
        <taxon>Pseudomonadati</taxon>
        <taxon>Bacteroidota</taxon>
        <taxon>Chitinophagia</taxon>
        <taxon>Chitinophagales</taxon>
        <taxon>Chitinophagaceae</taxon>
        <taxon>Deminuibacter</taxon>
    </lineage>
</organism>
<dbReference type="RefSeq" id="WP_116848961.1">
    <property type="nucleotide sequence ID" value="NZ_QTJU01000009.1"/>
</dbReference>
<comment type="similarity">
    <text evidence="1">To bacterial alkanal monooxygenase alpha and beta chains.</text>
</comment>
<evidence type="ECO:0000313" key="5">
    <source>
        <dbReference type="Proteomes" id="UP000261284"/>
    </source>
</evidence>
<dbReference type="Proteomes" id="UP000261284">
    <property type="component" value="Unassembled WGS sequence"/>
</dbReference>
<evidence type="ECO:0000256" key="2">
    <source>
        <dbReference type="ARBA" id="ARBA00074555"/>
    </source>
</evidence>
<dbReference type="Pfam" id="PF00296">
    <property type="entry name" value="Bac_luciferase"/>
    <property type="match status" value="1"/>
</dbReference>
<dbReference type="SUPFAM" id="SSF51679">
    <property type="entry name" value="Bacterial luciferase-like"/>
    <property type="match status" value="1"/>
</dbReference>
<accession>A0A3E1NF45</accession>
<evidence type="ECO:0000313" key="4">
    <source>
        <dbReference type="EMBL" id="RFM26408.1"/>
    </source>
</evidence>
<dbReference type="GO" id="GO:0016705">
    <property type="term" value="F:oxidoreductase activity, acting on paired donors, with incorporation or reduction of molecular oxygen"/>
    <property type="evidence" value="ECO:0007669"/>
    <property type="project" value="InterPro"/>
</dbReference>
<dbReference type="InterPro" id="IPR019949">
    <property type="entry name" value="CmoO-like"/>
</dbReference>
<dbReference type="InterPro" id="IPR011251">
    <property type="entry name" value="Luciferase-like_dom"/>
</dbReference>
<dbReference type="PANTHER" id="PTHR30137">
    <property type="entry name" value="LUCIFERASE-LIKE MONOOXYGENASE"/>
    <property type="match status" value="1"/>
</dbReference>
<dbReference type="EMBL" id="QTJU01000009">
    <property type="protein sequence ID" value="RFM26408.1"/>
    <property type="molecule type" value="Genomic_DNA"/>
</dbReference>
<gene>
    <name evidence="4" type="ORF">DXN05_19455</name>
</gene>
<reference evidence="4 5" key="1">
    <citation type="submission" date="2018-08" db="EMBL/GenBank/DDBJ databases">
        <title>Chitinophagaceae sp. K23C18032701, a novel bacterium isolated from forest soil.</title>
        <authorList>
            <person name="Wang C."/>
        </authorList>
    </citation>
    <scope>NUCLEOTIDE SEQUENCE [LARGE SCALE GENOMIC DNA]</scope>
    <source>
        <strain evidence="4 5">K23C18032701</strain>
    </source>
</reference>
<proteinExistence type="predicted"/>
<dbReference type="NCBIfam" id="TIGR03558">
    <property type="entry name" value="oxido_grp_1"/>
    <property type="match status" value="1"/>
</dbReference>
<feature type="domain" description="Luciferase-like" evidence="3">
    <location>
        <begin position="12"/>
        <end position="309"/>
    </location>
</feature>
<dbReference type="InterPro" id="IPR036661">
    <property type="entry name" value="Luciferase-like_sf"/>
</dbReference>